<comment type="cofactor">
    <cofactor evidence="1">
        <name>FAD</name>
        <dbReference type="ChEBI" id="CHEBI:57692"/>
    </cofactor>
</comment>
<dbReference type="PANTHER" id="PTHR43400">
    <property type="entry name" value="FUMARATE REDUCTASE"/>
    <property type="match status" value="1"/>
</dbReference>
<dbReference type="NCBIfam" id="TIGR02485">
    <property type="entry name" value="CobZ_N-term"/>
    <property type="match status" value="1"/>
</dbReference>
<dbReference type="Gene3D" id="3.50.50.60">
    <property type="entry name" value="FAD/NAD(P)-binding domain"/>
    <property type="match status" value="1"/>
</dbReference>
<evidence type="ECO:0000256" key="4">
    <source>
        <dbReference type="ARBA" id="ARBA00023002"/>
    </source>
</evidence>
<dbReference type="InterPro" id="IPR012831">
    <property type="entry name" value="CobZ"/>
</dbReference>
<organism evidence="6">
    <name type="scientific">mine drainage metagenome</name>
    <dbReference type="NCBI Taxonomy" id="410659"/>
    <lineage>
        <taxon>unclassified sequences</taxon>
        <taxon>metagenomes</taxon>
        <taxon>ecological metagenomes</taxon>
    </lineage>
</organism>
<evidence type="ECO:0000256" key="3">
    <source>
        <dbReference type="ARBA" id="ARBA00022827"/>
    </source>
</evidence>
<sequence>MRTATFACDVLVAGGGVAALCAAISAREAGASVILAEKAPVEMRGGNTRHSRNFRVAHDEASHLSPGTYSADEYFVEIMQVAGEAGNEALAQTLAHESKTVVTWLAERDVVFENCERGRIPGSRKTVFVLGGGKAMVNALYAAAMRCGITVLYDCGITAVREDGSAAMLRHGSQQTVAYKAMVVCTGGYQANTQWLESECGSGMADFVNRGTPFAEGELLQSLLNMGAKAVGVPGACHLVAVDARSPRHDGGIITRVKNIPLGMVVDCFGRRFHAEDAEEGPSRYSMWGHLIAKRPRQRATLILDEAARCRSEPSAFLPLRAENLEEMADLLQVELGNLRQSVQEHGRLAGPPYWAIPLCPGITFTGRGVAVDPQARVIMNDDTPCDNLFAAGMIMAPNIITSDYLAGTAITIGAVFGRIAGQGAAWHAIAQADADRR</sequence>
<dbReference type="Gene3D" id="3.90.700.10">
    <property type="entry name" value="Succinate dehydrogenase/fumarate reductase flavoprotein, catalytic domain"/>
    <property type="match status" value="1"/>
</dbReference>
<gene>
    <name evidence="6" type="primary">ifcA_3</name>
    <name evidence="6" type="ORF">GALL_390590</name>
</gene>
<dbReference type="Pfam" id="PF00890">
    <property type="entry name" value="FAD_binding_2"/>
    <property type="match status" value="1"/>
</dbReference>
<dbReference type="InterPro" id="IPR003953">
    <property type="entry name" value="FAD-dep_OxRdtase_2_FAD-bd"/>
</dbReference>
<dbReference type="PANTHER" id="PTHR43400:SF7">
    <property type="entry name" value="FAD-DEPENDENT OXIDOREDUCTASE 2 FAD BINDING DOMAIN-CONTAINING PROTEIN"/>
    <property type="match status" value="1"/>
</dbReference>
<feature type="domain" description="FAD-dependent oxidoreductase 2 FAD-binding" evidence="5">
    <location>
        <begin position="9"/>
        <end position="397"/>
    </location>
</feature>
<evidence type="ECO:0000313" key="6">
    <source>
        <dbReference type="EMBL" id="OIQ79204.1"/>
    </source>
</evidence>
<dbReference type="EMBL" id="MLJW01001255">
    <property type="protein sequence ID" value="OIQ79204.1"/>
    <property type="molecule type" value="Genomic_DNA"/>
</dbReference>
<keyword evidence="4 6" id="KW-0560">Oxidoreductase</keyword>
<accession>A0A1J5QGS3</accession>
<dbReference type="InterPro" id="IPR036188">
    <property type="entry name" value="FAD/NAD-bd_sf"/>
</dbReference>
<proteinExistence type="predicted"/>
<evidence type="ECO:0000259" key="5">
    <source>
        <dbReference type="Pfam" id="PF00890"/>
    </source>
</evidence>
<keyword evidence="3" id="KW-0274">FAD</keyword>
<dbReference type="InterPro" id="IPR027477">
    <property type="entry name" value="Succ_DH/fumarate_Rdtase_cat_sf"/>
</dbReference>
<dbReference type="InterPro" id="IPR050315">
    <property type="entry name" value="FAD-oxidoreductase_2"/>
</dbReference>
<comment type="caution">
    <text evidence="6">The sequence shown here is derived from an EMBL/GenBank/DDBJ whole genome shotgun (WGS) entry which is preliminary data.</text>
</comment>
<dbReference type="GO" id="GO:0016491">
    <property type="term" value="F:oxidoreductase activity"/>
    <property type="evidence" value="ECO:0007669"/>
    <property type="project" value="UniProtKB-KW"/>
</dbReference>
<reference evidence="6" key="1">
    <citation type="submission" date="2016-10" db="EMBL/GenBank/DDBJ databases">
        <title>Sequence of Gallionella enrichment culture.</title>
        <authorList>
            <person name="Poehlein A."/>
            <person name="Muehling M."/>
            <person name="Daniel R."/>
        </authorList>
    </citation>
    <scope>NUCLEOTIDE SEQUENCE</scope>
</reference>
<name>A0A1J5QGS3_9ZZZZ</name>
<dbReference type="AlphaFoldDB" id="A0A1J5QGS3"/>
<evidence type="ECO:0000256" key="2">
    <source>
        <dbReference type="ARBA" id="ARBA00022630"/>
    </source>
</evidence>
<keyword evidence="2" id="KW-0285">Flavoprotein</keyword>
<dbReference type="EC" id="1.3.5.4" evidence="6"/>
<dbReference type="SUPFAM" id="SSF56425">
    <property type="entry name" value="Succinate dehydrogenase/fumarate reductase flavoprotein, catalytic domain"/>
    <property type="match status" value="1"/>
</dbReference>
<protein>
    <submittedName>
        <fullName evidence="6">Fumarate reductase flavoprotein subunit</fullName>
        <ecNumber evidence="6">1.3.5.4</ecNumber>
    </submittedName>
</protein>
<evidence type="ECO:0000256" key="1">
    <source>
        <dbReference type="ARBA" id="ARBA00001974"/>
    </source>
</evidence>
<dbReference type="SUPFAM" id="SSF51905">
    <property type="entry name" value="FAD/NAD(P)-binding domain"/>
    <property type="match status" value="1"/>
</dbReference>